<organism evidence="3 4">
    <name type="scientific">Pseudonocardia parietis</name>
    <dbReference type="NCBI Taxonomy" id="570936"/>
    <lineage>
        <taxon>Bacteria</taxon>
        <taxon>Bacillati</taxon>
        <taxon>Actinomycetota</taxon>
        <taxon>Actinomycetes</taxon>
        <taxon>Pseudonocardiales</taxon>
        <taxon>Pseudonocardiaceae</taxon>
        <taxon>Pseudonocardia</taxon>
    </lineage>
</organism>
<dbReference type="InterPro" id="IPR029016">
    <property type="entry name" value="GAF-like_dom_sf"/>
</dbReference>
<keyword evidence="4" id="KW-1185">Reference proteome</keyword>
<dbReference type="EMBL" id="JAGINU010000001">
    <property type="protein sequence ID" value="MBP2366088.1"/>
    <property type="molecule type" value="Genomic_DNA"/>
</dbReference>
<evidence type="ECO:0000313" key="3">
    <source>
        <dbReference type="EMBL" id="MBP2366088.1"/>
    </source>
</evidence>
<evidence type="ECO:0000313" key="4">
    <source>
        <dbReference type="Proteomes" id="UP001519295"/>
    </source>
</evidence>
<sequence length="515" mass="55593">MSDEGARPVPAAGTGGGMLGPDGDASVDELVADANRLRRIYDDDLGTGGATPGPRPVVSDSWQRSLAARVDPESRLPPLVYRADELRDVRECHPLHSVMPLLRNTLVSIADEAMHVMLVTDADGHVLWRDGAHGLLTSADDVGLAEGTRWTEDAIGTNAMGTALALDEPVRIHSAEHLVRTYHDWTCVAAPVHDPDTGDTIGAIDISGPLHTVHPALVQLVTTTAQLAENQLRVRLAIADERLRVRNMPHLSALRGAEGALLSATGRVIASEPYGRFPERIRLEQGADRVQLGDGREMAVEALSEGYLLVPPSRRRARALTERPPPSLALRFTGGAGPRITLDGTEAAATLRPAEILTALALHPDGLSGEQLTLLLYGEDGNPTTVRGEIHRLRSSLGADLLLTRPYRLAAEPDADFLRMRVALRQGRAADALDACHGELLPRSDAPAVRELRDELAVGLRHAVRAAEDPELLHRFTGHPLGVDDLEAHERLLELLDRDDPRRAAVTARAERLLA</sequence>
<accession>A0ABS4VQ87</accession>
<name>A0ABS4VQ87_9PSEU</name>
<gene>
    <name evidence="3" type="ORF">JOF36_001784</name>
</gene>
<evidence type="ECO:0000256" key="1">
    <source>
        <dbReference type="SAM" id="MobiDB-lite"/>
    </source>
</evidence>
<dbReference type="Gene3D" id="3.30.450.40">
    <property type="match status" value="1"/>
</dbReference>
<feature type="domain" description="GAF" evidence="2">
    <location>
        <begin position="119"/>
        <end position="232"/>
    </location>
</feature>
<proteinExistence type="predicted"/>
<evidence type="ECO:0000259" key="2">
    <source>
        <dbReference type="Pfam" id="PF01590"/>
    </source>
</evidence>
<protein>
    <recommendedName>
        <fullName evidence="2">GAF domain-containing protein</fullName>
    </recommendedName>
</protein>
<comment type="caution">
    <text evidence="3">The sequence shown here is derived from an EMBL/GenBank/DDBJ whole genome shotgun (WGS) entry which is preliminary data.</text>
</comment>
<feature type="region of interest" description="Disordered" evidence="1">
    <location>
        <begin position="1"/>
        <end position="26"/>
    </location>
</feature>
<dbReference type="Proteomes" id="UP001519295">
    <property type="component" value="Unassembled WGS sequence"/>
</dbReference>
<dbReference type="SUPFAM" id="SSF55781">
    <property type="entry name" value="GAF domain-like"/>
    <property type="match status" value="1"/>
</dbReference>
<dbReference type="Pfam" id="PF01590">
    <property type="entry name" value="GAF"/>
    <property type="match status" value="1"/>
</dbReference>
<reference evidence="3 4" key="1">
    <citation type="submission" date="2021-03" db="EMBL/GenBank/DDBJ databases">
        <title>Sequencing the genomes of 1000 actinobacteria strains.</title>
        <authorList>
            <person name="Klenk H.-P."/>
        </authorList>
    </citation>
    <scope>NUCLEOTIDE SEQUENCE [LARGE SCALE GENOMIC DNA]</scope>
    <source>
        <strain evidence="3 4">DSM 45256</strain>
    </source>
</reference>
<dbReference type="InterPro" id="IPR003018">
    <property type="entry name" value="GAF"/>
</dbReference>